<evidence type="ECO:0000256" key="5">
    <source>
        <dbReference type="ARBA" id="ARBA00022679"/>
    </source>
</evidence>
<evidence type="ECO:0000259" key="13">
    <source>
        <dbReference type="PROSITE" id="PS51093"/>
    </source>
</evidence>
<name>A0ABS2PSD4_9STRE</name>
<dbReference type="InterPro" id="IPR013013">
    <property type="entry name" value="PTS_EIIC_1"/>
</dbReference>
<evidence type="ECO:0000256" key="3">
    <source>
        <dbReference type="ARBA" id="ARBA00022475"/>
    </source>
</evidence>
<evidence type="ECO:0000256" key="1">
    <source>
        <dbReference type="ARBA" id="ARBA00004651"/>
    </source>
</evidence>
<feature type="transmembrane region" description="Helical" evidence="12">
    <location>
        <begin position="146"/>
        <end position="167"/>
    </location>
</feature>
<protein>
    <submittedName>
        <fullName evidence="16">PTS system beta-glucosides-specific IIC component</fullName>
    </submittedName>
</protein>
<reference evidence="16 17" key="1">
    <citation type="submission" date="2021-01" db="EMBL/GenBank/DDBJ databases">
        <title>Genomic Encyclopedia of Type Strains, Phase IV (KMG-IV): sequencing the most valuable type-strain genomes for metagenomic binning, comparative biology and taxonomic classification.</title>
        <authorList>
            <person name="Goeker M."/>
        </authorList>
    </citation>
    <scope>NUCLEOTIDE SEQUENCE [LARGE SCALE GENOMIC DNA]</scope>
    <source>
        <strain evidence="16 17">DSM 27382</strain>
    </source>
</reference>
<keyword evidence="8" id="KW-0418">Kinase</keyword>
<feature type="domain" description="PTS EIIC type-1" evidence="15">
    <location>
        <begin position="109"/>
        <end position="471"/>
    </location>
</feature>
<evidence type="ECO:0000256" key="7">
    <source>
        <dbReference type="ARBA" id="ARBA00022692"/>
    </source>
</evidence>
<feature type="transmembrane region" description="Helical" evidence="12">
    <location>
        <begin position="333"/>
        <end position="353"/>
    </location>
</feature>
<dbReference type="InterPro" id="IPR001127">
    <property type="entry name" value="PTS_EIIA_1_perm"/>
</dbReference>
<feature type="transmembrane region" description="Helical" evidence="12">
    <location>
        <begin position="179"/>
        <end position="200"/>
    </location>
</feature>
<evidence type="ECO:0000256" key="11">
    <source>
        <dbReference type="PROSITE-ProRule" id="PRU00421"/>
    </source>
</evidence>
<keyword evidence="6" id="KW-0598">Phosphotransferase system</keyword>
<evidence type="ECO:0000256" key="8">
    <source>
        <dbReference type="ARBA" id="ARBA00022777"/>
    </source>
</evidence>
<evidence type="ECO:0000256" key="6">
    <source>
        <dbReference type="ARBA" id="ARBA00022683"/>
    </source>
</evidence>
<evidence type="ECO:0000256" key="2">
    <source>
        <dbReference type="ARBA" id="ARBA00022448"/>
    </source>
</evidence>
<feature type="domain" description="PTS EIIA type-1" evidence="13">
    <location>
        <begin position="508"/>
        <end position="612"/>
    </location>
</feature>
<proteinExistence type="predicted"/>
<dbReference type="NCBIfam" id="TIGR00830">
    <property type="entry name" value="PTBA"/>
    <property type="match status" value="1"/>
</dbReference>
<feature type="transmembrane region" description="Helical" evidence="12">
    <location>
        <begin position="220"/>
        <end position="238"/>
    </location>
</feature>
<dbReference type="CDD" id="cd00210">
    <property type="entry name" value="PTS_IIA_glc"/>
    <property type="match status" value="1"/>
</dbReference>
<dbReference type="InterPro" id="IPR011297">
    <property type="entry name" value="PTS_IIABC_b_glu"/>
</dbReference>
<keyword evidence="10 12" id="KW-0472">Membrane</keyword>
<dbReference type="InterPro" id="IPR011055">
    <property type="entry name" value="Dup_hybrid_motif"/>
</dbReference>
<dbReference type="PROSITE" id="PS51103">
    <property type="entry name" value="PTS_EIIC_TYPE_1"/>
    <property type="match status" value="1"/>
</dbReference>
<dbReference type="InterPro" id="IPR036878">
    <property type="entry name" value="Glu_permease_IIB"/>
</dbReference>
<dbReference type="Gene3D" id="2.70.70.10">
    <property type="entry name" value="Glucose Permease (Domain IIA)"/>
    <property type="match status" value="1"/>
</dbReference>
<dbReference type="SUPFAM" id="SSF55604">
    <property type="entry name" value="Glucose permease domain IIB"/>
    <property type="match status" value="1"/>
</dbReference>
<dbReference type="PROSITE" id="PS51098">
    <property type="entry name" value="PTS_EIIB_TYPE_1"/>
    <property type="match status" value="1"/>
</dbReference>
<evidence type="ECO:0000259" key="14">
    <source>
        <dbReference type="PROSITE" id="PS51098"/>
    </source>
</evidence>
<feature type="transmembrane region" description="Helical" evidence="12">
    <location>
        <begin position="307"/>
        <end position="327"/>
    </location>
</feature>
<dbReference type="Proteomes" id="UP000697472">
    <property type="component" value="Unassembled WGS sequence"/>
</dbReference>
<accession>A0ABS2PSD4</accession>
<sequence length="638" mass="67823">MAKKDYSELAKDIVAHVGGKDNVTNVRHCVTRLRFVLKDEAKADTDYLKQRDGVVTVVKAGGQYQVVIGNHVPDVYAAVLDQGVSGVGSLDVDEGDDVAKGNLFDRFIDLVSGIFQPFLGPLAAAGIIKGIVAILGAAGLTAANSAWYVMLEAAGDAFFQYLPLLIAVTAARKFKLNEFTALAIGGALIYPTLTTTIPALTEAGLNKVFGIALQLPSSGSYLQTVMPAILAMWVASIIEKNVRKITPDVVKLFVVPFVTIILTVPLTFLVVGPVANLLSDWLSAGFQAVLGFSPLVYGFLLGALWQVLVMFGLHWALVPLAIMDVAANGMSALLVAAVLPNFTQTGVLAAIMVKTKESKVRTLSTPALISSIFGVTEPAIYGVTLPMRIPFYISCFVSGIIGALTMYFNVTAYSMGAMGIFQYPSYVNTKTGDMSGMWIMIALTVIAIVLSFLIQLFAPVPNLYGGEEKAADKSVEAKADATELKEISQEIIASPLIGQIVPLNEVPDEVFASGAMGKGIAVDPTDGVIVAPAKAEVTLVFPTKHAIGLRTENGAELLIHVGMDTVSLAGKGFKSYVEVGDKVEAGQKLLEFDLNTIREAGLPVITPVIVTNTDQFEDVLTTQERLIDAGDYLLTAVK</sequence>
<dbReference type="InterPro" id="IPR018113">
    <property type="entry name" value="PTrfase_EIIB_Cys"/>
</dbReference>
<dbReference type="InterPro" id="IPR050558">
    <property type="entry name" value="PTS_Sugar-Specific_Components"/>
</dbReference>
<feature type="domain" description="PTS EIIB type-1" evidence="14">
    <location>
        <begin position="7"/>
        <end position="89"/>
    </location>
</feature>
<dbReference type="CDD" id="cd00212">
    <property type="entry name" value="PTS_IIB_glc"/>
    <property type="match status" value="1"/>
</dbReference>
<dbReference type="EMBL" id="JAFBEH010000023">
    <property type="protein sequence ID" value="MBM7642947.1"/>
    <property type="molecule type" value="Genomic_DNA"/>
</dbReference>
<dbReference type="RefSeq" id="WP_205009797.1">
    <property type="nucleotide sequence ID" value="NZ_JAFBEH010000023.1"/>
</dbReference>
<keyword evidence="7 12" id="KW-0812">Transmembrane</keyword>
<feature type="transmembrane region" description="Helical" evidence="12">
    <location>
        <begin position="365"/>
        <end position="383"/>
    </location>
</feature>
<dbReference type="InterPro" id="IPR003352">
    <property type="entry name" value="PTS_EIIC"/>
</dbReference>
<organism evidence="16 17">
    <name type="scientific">Streptococcus loxodontisalivarius</name>
    <dbReference type="NCBI Taxonomy" id="1349415"/>
    <lineage>
        <taxon>Bacteria</taxon>
        <taxon>Bacillati</taxon>
        <taxon>Bacillota</taxon>
        <taxon>Bacilli</taxon>
        <taxon>Lactobacillales</taxon>
        <taxon>Streptococcaceae</taxon>
        <taxon>Streptococcus</taxon>
    </lineage>
</organism>
<feature type="transmembrane region" description="Helical" evidence="12">
    <location>
        <begin position="250"/>
        <end position="275"/>
    </location>
</feature>
<evidence type="ECO:0000256" key="10">
    <source>
        <dbReference type="ARBA" id="ARBA00023136"/>
    </source>
</evidence>
<dbReference type="PROSITE" id="PS01035">
    <property type="entry name" value="PTS_EIIB_TYPE_1_CYS"/>
    <property type="match status" value="1"/>
</dbReference>
<dbReference type="SUPFAM" id="SSF51261">
    <property type="entry name" value="Duplicated hybrid motif"/>
    <property type="match status" value="1"/>
</dbReference>
<evidence type="ECO:0000313" key="17">
    <source>
        <dbReference type="Proteomes" id="UP000697472"/>
    </source>
</evidence>
<evidence type="ECO:0000313" key="16">
    <source>
        <dbReference type="EMBL" id="MBM7642947.1"/>
    </source>
</evidence>
<dbReference type="Pfam" id="PF00358">
    <property type="entry name" value="PTS_EIIA_1"/>
    <property type="match status" value="1"/>
</dbReference>
<keyword evidence="4" id="KW-0762">Sugar transport</keyword>
<evidence type="ECO:0000256" key="9">
    <source>
        <dbReference type="ARBA" id="ARBA00022989"/>
    </source>
</evidence>
<feature type="transmembrane region" description="Helical" evidence="12">
    <location>
        <begin position="436"/>
        <end position="458"/>
    </location>
</feature>
<dbReference type="NCBIfam" id="TIGR01995">
    <property type="entry name" value="PTS-II-ABC-beta"/>
    <property type="match status" value="1"/>
</dbReference>
<dbReference type="InterPro" id="IPR001996">
    <property type="entry name" value="PTS_IIB_1"/>
</dbReference>
<dbReference type="Gene3D" id="3.30.1360.60">
    <property type="entry name" value="Glucose permease domain IIB"/>
    <property type="match status" value="1"/>
</dbReference>
<feature type="transmembrane region" description="Helical" evidence="12">
    <location>
        <begin position="118"/>
        <end position="140"/>
    </location>
</feature>
<evidence type="ECO:0000256" key="4">
    <source>
        <dbReference type="ARBA" id="ARBA00022597"/>
    </source>
</evidence>
<dbReference type="Pfam" id="PF02378">
    <property type="entry name" value="PTS_EIIC"/>
    <property type="match status" value="1"/>
</dbReference>
<keyword evidence="2" id="KW-0813">Transport</keyword>
<keyword evidence="9 12" id="KW-1133">Transmembrane helix</keyword>
<dbReference type="PANTHER" id="PTHR30175:SF1">
    <property type="entry name" value="PTS SYSTEM ARBUTIN-, CELLOBIOSE-, AND SALICIN-SPECIFIC EIIBC COMPONENT-RELATED"/>
    <property type="match status" value="1"/>
</dbReference>
<comment type="subcellular location">
    <subcellularLocation>
        <location evidence="1">Cell membrane</location>
        <topology evidence="1">Multi-pass membrane protein</topology>
    </subcellularLocation>
</comment>
<evidence type="ECO:0000259" key="15">
    <source>
        <dbReference type="PROSITE" id="PS51103"/>
    </source>
</evidence>
<keyword evidence="5" id="KW-0808">Transferase</keyword>
<dbReference type="PROSITE" id="PS51093">
    <property type="entry name" value="PTS_EIIA_TYPE_1"/>
    <property type="match status" value="1"/>
</dbReference>
<feature type="active site" description="Phosphocysteine intermediate; for EIIB activity" evidence="11">
    <location>
        <position position="29"/>
    </location>
</feature>
<keyword evidence="17" id="KW-1185">Reference proteome</keyword>
<evidence type="ECO:0000256" key="12">
    <source>
        <dbReference type="SAM" id="Phobius"/>
    </source>
</evidence>
<comment type="caution">
    <text evidence="16">The sequence shown here is derived from an EMBL/GenBank/DDBJ whole genome shotgun (WGS) entry which is preliminary data.</text>
</comment>
<gene>
    <name evidence="16" type="ORF">JOC28_001247</name>
</gene>
<keyword evidence="3" id="KW-1003">Cell membrane</keyword>
<feature type="transmembrane region" description="Helical" evidence="12">
    <location>
        <begin position="389"/>
        <end position="415"/>
    </location>
</feature>
<dbReference type="Pfam" id="PF00367">
    <property type="entry name" value="PTS_EIIB"/>
    <property type="match status" value="1"/>
</dbReference>
<dbReference type="PROSITE" id="PS00371">
    <property type="entry name" value="PTS_EIIA_TYPE_1_HIS"/>
    <property type="match status" value="1"/>
</dbReference>
<dbReference type="PANTHER" id="PTHR30175">
    <property type="entry name" value="PHOSPHOTRANSFERASE SYSTEM TRANSPORT PROTEIN"/>
    <property type="match status" value="1"/>
</dbReference>